<dbReference type="InterPro" id="IPR003593">
    <property type="entry name" value="AAA+_ATPase"/>
</dbReference>
<comment type="caution">
    <text evidence="10">The sequence shown here is derived from an EMBL/GenBank/DDBJ whole genome shotgun (WGS) entry which is preliminary data.</text>
</comment>
<accession>A0ABR9PAE3</accession>
<evidence type="ECO:0000259" key="8">
    <source>
        <dbReference type="PROSITE" id="PS50893"/>
    </source>
</evidence>
<organism evidence="10 11">
    <name type="scientific">Nocardiopsis coralli</name>
    <dbReference type="NCBI Taxonomy" id="2772213"/>
    <lineage>
        <taxon>Bacteria</taxon>
        <taxon>Bacillati</taxon>
        <taxon>Actinomycetota</taxon>
        <taxon>Actinomycetes</taxon>
        <taxon>Streptosporangiales</taxon>
        <taxon>Nocardiopsidaceae</taxon>
        <taxon>Nocardiopsis</taxon>
    </lineage>
</organism>
<dbReference type="EMBL" id="JADBGI010000018">
    <property type="protein sequence ID" value="MBE3000803.1"/>
    <property type="molecule type" value="Genomic_DNA"/>
</dbReference>
<evidence type="ECO:0000256" key="4">
    <source>
        <dbReference type="ARBA" id="ARBA00022840"/>
    </source>
</evidence>
<dbReference type="Proteomes" id="UP000806528">
    <property type="component" value="Unassembled WGS sequence"/>
</dbReference>
<protein>
    <submittedName>
        <fullName evidence="10">ABC transporter ATP-binding protein</fullName>
    </submittedName>
</protein>
<comment type="subcellular location">
    <subcellularLocation>
        <location evidence="1">Cell membrane</location>
        <topology evidence="1">Multi-pass membrane protein</topology>
    </subcellularLocation>
</comment>
<evidence type="ECO:0000313" key="11">
    <source>
        <dbReference type="Proteomes" id="UP000806528"/>
    </source>
</evidence>
<keyword evidence="4 10" id="KW-0067">ATP-binding</keyword>
<dbReference type="PROSITE" id="PS50929">
    <property type="entry name" value="ABC_TM1F"/>
    <property type="match status" value="1"/>
</dbReference>
<dbReference type="PANTHER" id="PTHR24221:SF646">
    <property type="entry name" value="HAEMOLYSIN SECRETION ATP-BINDING PROTEIN"/>
    <property type="match status" value="1"/>
</dbReference>
<feature type="transmembrane region" description="Helical" evidence="7">
    <location>
        <begin position="148"/>
        <end position="169"/>
    </location>
</feature>
<feature type="domain" description="ABC transmembrane type-1" evidence="9">
    <location>
        <begin position="33"/>
        <end position="321"/>
    </location>
</feature>
<evidence type="ECO:0000313" key="10">
    <source>
        <dbReference type="EMBL" id="MBE3000803.1"/>
    </source>
</evidence>
<sequence length="618" mass="65945">MSRTAAWKVLMRLPRMVAGILAVAWRANRRDTALTLGLHTAAGAATAVSLVVIVEVLDRLFTSDLGSATVADAAPSLVLLAAVVSLRGAATTGAGWAQARLGPQVERVLEVDLFSLTSRASLEAFDHSDYYDALSRARDRGISESNNLIAHSVDVLTGLINLLAIGSVLAVLHPVLAMLLVLVVLPTGWAAMRASRLRYNRIRALTTIRRLQYLIGDLLADRYSAADLRSYNMRSGLLREYTGIADHVVDQLLAVARSQTAVRAVGGALTGVVTALVYGTLAVMLMAGVVPLAVAGAAYYAIGRGTSSLEQLTNALTRAYEAGLYVQDAHEVTARTRALIPAPGPGQAPGPLEHLSVRGLRFAYPGQEDTALDGIDLDLFRGEVVAIVGENGSGKSTLAKLVGALYTPQGGRLEWNGTDYADLDPEGVRSRIGLIAQEYIQWPFTAERNITMQGPGEEPDGSRWERALRLSGADQVLGDLPDGAGSMLDKRFVGGRDLSGGQKQRIATARGLYRDGELVIADEPTAALDPRAEKRVFEAVHSLKGRATVLLITHRLDSVTLADRIVVLGHGRVVESGTHRELMAARGRYAELFALQADRYRDGLATEGAVETGAAAEE</sequence>
<keyword evidence="3" id="KW-0547">Nucleotide-binding</keyword>
<evidence type="ECO:0000256" key="1">
    <source>
        <dbReference type="ARBA" id="ARBA00004651"/>
    </source>
</evidence>
<dbReference type="Gene3D" id="3.40.50.300">
    <property type="entry name" value="P-loop containing nucleotide triphosphate hydrolases"/>
    <property type="match status" value="1"/>
</dbReference>
<dbReference type="Pfam" id="PF00005">
    <property type="entry name" value="ABC_tran"/>
    <property type="match status" value="1"/>
</dbReference>
<evidence type="ECO:0000256" key="3">
    <source>
        <dbReference type="ARBA" id="ARBA00022741"/>
    </source>
</evidence>
<dbReference type="InterPro" id="IPR011527">
    <property type="entry name" value="ABC1_TM_dom"/>
</dbReference>
<dbReference type="InterPro" id="IPR039421">
    <property type="entry name" value="Type_1_exporter"/>
</dbReference>
<feature type="transmembrane region" description="Helical" evidence="7">
    <location>
        <begin position="39"/>
        <end position="57"/>
    </location>
</feature>
<dbReference type="PROSITE" id="PS50893">
    <property type="entry name" value="ABC_TRANSPORTER_2"/>
    <property type="match status" value="1"/>
</dbReference>
<dbReference type="InterPro" id="IPR036640">
    <property type="entry name" value="ABC1_TM_sf"/>
</dbReference>
<evidence type="ECO:0000256" key="5">
    <source>
        <dbReference type="ARBA" id="ARBA00022989"/>
    </source>
</evidence>
<feature type="transmembrane region" description="Helical" evidence="7">
    <location>
        <begin position="175"/>
        <end position="192"/>
    </location>
</feature>
<dbReference type="Gene3D" id="1.20.1560.10">
    <property type="entry name" value="ABC transporter type 1, transmembrane domain"/>
    <property type="match status" value="1"/>
</dbReference>
<keyword evidence="5 7" id="KW-1133">Transmembrane helix</keyword>
<dbReference type="InterPro" id="IPR027417">
    <property type="entry name" value="P-loop_NTPase"/>
</dbReference>
<dbReference type="InterPro" id="IPR003439">
    <property type="entry name" value="ABC_transporter-like_ATP-bd"/>
</dbReference>
<keyword evidence="2 7" id="KW-0812">Transmembrane</keyword>
<evidence type="ECO:0000256" key="6">
    <source>
        <dbReference type="ARBA" id="ARBA00023136"/>
    </source>
</evidence>
<evidence type="ECO:0000256" key="2">
    <source>
        <dbReference type="ARBA" id="ARBA00022692"/>
    </source>
</evidence>
<dbReference type="SUPFAM" id="SSF90123">
    <property type="entry name" value="ABC transporter transmembrane region"/>
    <property type="match status" value="1"/>
</dbReference>
<gene>
    <name evidence="10" type="ORF">IDM40_19195</name>
</gene>
<dbReference type="PANTHER" id="PTHR24221">
    <property type="entry name" value="ATP-BINDING CASSETTE SUB-FAMILY B"/>
    <property type="match status" value="1"/>
</dbReference>
<feature type="transmembrane region" description="Helical" evidence="7">
    <location>
        <begin position="261"/>
        <end position="278"/>
    </location>
</feature>
<keyword evidence="11" id="KW-1185">Reference proteome</keyword>
<evidence type="ECO:0000256" key="7">
    <source>
        <dbReference type="SAM" id="Phobius"/>
    </source>
</evidence>
<keyword evidence="6 7" id="KW-0472">Membrane</keyword>
<proteinExistence type="predicted"/>
<feature type="domain" description="ABC transporter" evidence="8">
    <location>
        <begin position="355"/>
        <end position="595"/>
    </location>
</feature>
<reference evidence="10 11" key="1">
    <citation type="submission" date="2020-09" db="EMBL/GenBank/DDBJ databases">
        <title>Diversity and distribution of actinomycetes associated with coral in the coast of Hainan.</title>
        <authorList>
            <person name="Li F."/>
        </authorList>
    </citation>
    <scope>NUCLEOTIDE SEQUENCE [LARGE SCALE GENOMIC DNA]</scope>
    <source>
        <strain evidence="10 11">HNM0947</strain>
    </source>
</reference>
<dbReference type="SMART" id="SM00382">
    <property type="entry name" value="AAA"/>
    <property type="match status" value="1"/>
</dbReference>
<dbReference type="GO" id="GO:0005524">
    <property type="term" value="F:ATP binding"/>
    <property type="evidence" value="ECO:0007669"/>
    <property type="project" value="UniProtKB-KW"/>
</dbReference>
<name>A0ABR9PAE3_9ACTN</name>
<evidence type="ECO:0000259" key="9">
    <source>
        <dbReference type="PROSITE" id="PS50929"/>
    </source>
</evidence>
<dbReference type="SUPFAM" id="SSF52540">
    <property type="entry name" value="P-loop containing nucleoside triphosphate hydrolases"/>
    <property type="match status" value="1"/>
</dbReference>